<reference evidence="2" key="1">
    <citation type="submission" date="2023-03" db="EMBL/GenBank/DDBJ databases">
        <title>Massive genome expansion in bonnet fungi (Mycena s.s.) driven by repeated elements and novel gene families across ecological guilds.</title>
        <authorList>
            <consortium name="Lawrence Berkeley National Laboratory"/>
            <person name="Harder C.B."/>
            <person name="Miyauchi S."/>
            <person name="Viragh M."/>
            <person name="Kuo A."/>
            <person name="Thoen E."/>
            <person name="Andreopoulos B."/>
            <person name="Lu D."/>
            <person name="Skrede I."/>
            <person name="Drula E."/>
            <person name="Henrissat B."/>
            <person name="Morin E."/>
            <person name="Kohler A."/>
            <person name="Barry K."/>
            <person name="LaButti K."/>
            <person name="Morin E."/>
            <person name="Salamov A."/>
            <person name="Lipzen A."/>
            <person name="Mereny Z."/>
            <person name="Hegedus B."/>
            <person name="Baldrian P."/>
            <person name="Stursova M."/>
            <person name="Weitz H."/>
            <person name="Taylor A."/>
            <person name="Grigoriev I.V."/>
            <person name="Nagy L.G."/>
            <person name="Martin F."/>
            <person name="Kauserud H."/>
        </authorList>
    </citation>
    <scope>NUCLEOTIDE SEQUENCE</scope>
    <source>
        <strain evidence="2">9144</strain>
    </source>
</reference>
<accession>A0AAD6V499</accession>
<evidence type="ECO:0000313" key="3">
    <source>
        <dbReference type="Proteomes" id="UP001219525"/>
    </source>
</evidence>
<feature type="compositionally biased region" description="Basic residues" evidence="1">
    <location>
        <begin position="398"/>
        <end position="409"/>
    </location>
</feature>
<comment type="caution">
    <text evidence="2">The sequence shown here is derived from an EMBL/GenBank/DDBJ whole genome shotgun (WGS) entry which is preliminary data.</text>
</comment>
<gene>
    <name evidence="2" type="ORF">GGX14DRAFT_399849</name>
</gene>
<dbReference type="EMBL" id="JARJCW010000057">
    <property type="protein sequence ID" value="KAJ7201898.1"/>
    <property type="molecule type" value="Genomic_DNA"/>
</dbReference>
<feature type="region of interest" description="Disordered" evidence="1">
    <location>
        <begin position="1"/>
        <end position="49"/>
    </location>
</feature>
<protein>
    <submittedName>
        <fullName evidence="2">Uncharacterized protein</fullName>
    </submittedName>
</protein>
<proteinExistence type="predicted"/>
<sequence>MYYEYYEPQQYYDDPEPHYDVESAYYDPEPAYYDPDPTYDDPDPSVYEPEESYAYGAQYDDQPYEDDASGDFCEDYDDGIEADEELVHEGFPGEQILGTDFGHEEQSDNERCVLPHYPEYEVDDGPVHAAENVVWQPPFDPDTATEAEVDACAWRSHYARGPPPDVSPDDWYDDMEAWRVSIDASLQAEAGTYAHDVCAPDTVYTPEVEPMPPAHATWVADMLAHLHEAHGRGELPDNEYESKIEALQADELEEQGLLDDGWIWDEERGDYWHPERGWGADGADDDEPAAPQPPLPDTTYAAHFSVHVTPPYLADFDAAAIPALDSMSPNHQLVYLVAQPAATSPPHFTASARPKPCKLDPPRYCLPRSSYAPRERTHPIKHPSQRPYQRSLSARPTSRNRQRTRRRTRSCPDFKRDLPPHLATPLSAPPTQLKTADAASPPTPPVPPDISTASTAVIPDIGPVHPTAPPELPIAAVNVNRAPVPPDIPPSHSCSSLATQRRQNAMRRIFKKGRVTT</sequence>
<evidence type="ECO:0000256" key="1">
    <source>
        <dbReference type="SAM" id="MobiDB-lite"/>
    </source>
</evidence>
<name>A0AAD6V499_9AGAR</name>
<keyword evidence="3" id="KW-1185">Reference proteome</keyword>
<feature type="region of interest" description="Disordered" evidence="1">
    <location>
        <begin position="368"/>
        <end position="453"/>
    </location>
</feature>
<organism evidence="2 3">
    <name type="scientific">Mycena pura</name>
    <dbReference type="NCBI Taxonomy" id="153505"/>
    <lineage>
        <taxon>Eukaryota</taxon>
        <taxon>Fungi</taxon>
        <taxon>Dikarya</taxon>
        <taxon>Basidiomycota</taxon>
        <taxon>Agaricomycotina</taxon>
        <taxon>Agaricomycetes</taxon>
        <taxon>Agaricomycetidae</taxon>
        <taxon>Agaricales</taxon>
        <taxon>Marasmiineae</taxon>
        <taxon>Mycenaceae</taxon>
        <taxon>Mycena</taxon>
    </lineage>
</organism>
<feature type="compositionally biased region" description="Acidic residues" evidence="1">
    <location>
        <begin position="37"/>
        <end position="49"/>
    </location>
</feature>
<feature type="compositionally biased region" description="Low complexity" evidence="1">
    <location>
        <begin position="1"/>
        <end position="12"/>
    </location>
</feature>
<evidence type="ECO:0000313" key="2">
    <source>
        <dbReference type="EMBL" id="KAJ7201898.1"/>
    </source>
</evidence>
<feature type="compositionally biased region" description="Low complexity" evidence="1">
    <location>
        <begin position="25"/>
        <end position="36"/>
    </location>
</feature>
<feature type="region of interest" description="Disordered" evidence="1">
    <location>
        <begin position="273"/>
        <end position="298"/>
    </location>
</feature>
<dbReference type="Proteomes" id="UP001219525">
    <property type="component" value="Unassembled WGS sequence"/>
</dbReference>
<dbReference type="AlphaFoldDB" id="A0AAD6V499"/>
<feature type="compositionally biased region" description="Basic and acidic residues" evidence="1">
    <location>
        <begin position="410"/>
        <end position="419"/>
    </location>
</feature>